<reference evidence="2" key="1">
    <citation type="journal article" date="2014" name="Nat. Commun.">
        <title>The rainbow trout genome provides novel insights into evolution after whole-genome duplication in vertebrates.</title>
        <authorList>
            <person name="Berthelot C."/>
            <person name="Brunet F."/>
            <person name="Chalopin D."/>
            <person name="Juanchich A."/>
            <person name="Bernard M."/>
            <person name="Noel B."/>
            <person name="Bento P."/>
            <person name="Da Silva C."/>
            <person name="Labadie K."/>
            <person name="Alberti A."/>
            <person name="Aury J.M."/>
            <person name="Louis A."/>
            <person name="Dehais P."/>
            <person name="Bardou P."/>
            <person name="Montfort J."/>
            <person name="Klopp C."/>
            <person name="Cabau C."/>
            <person name="Gaspin C."/>
            <person name="Thorgaard G.H."/>
            <person name="Boussaha M."/>
            <person name="Quillet E."/>
            <person name="Guyomard R."/>
            <person name="Galiana D."/>
            <person name="Bobe J."/>
            <person name="Volff J.N."/>
            <person name="Genet C."/>
            <person name="Wincker P."/>
            <person name="Jaillon O."/>
            <person name="Roest Crollius H."/>
            <person name="Guiguen Y."/>
        </authorList>
    </citation>
    <scope>NUCLEOTIDE SEQUENCE [LARGE SCALE GENOMIC DNA]</scope>
</reference>
<evidence type="ECO:0000313" key="3">
    <source>
        <dbReference type="Proteomes" id="UP000193380"/>
    </source>
</evidence>
<dbReference type="PaxDb" id="8022-A0A060VX61"/>
<reference evidence="2" key="2">
    <citation type="submission" date="2014-03" db="EMBL/GenBank/DDBJ databases">
        <authorList>
            <person name="Genoscope - CEA"/>
        </authorList>
    </citation>
    <scope>NUCLEOTIDE SEQUENCE</scope>
</reference>
<gene>
    <name evidence="2" type="ORF">GSONMT00067055001</name>
</gene>
<sequence>MPLHKYPSKIWEALKLKQGIYAFLPKHYLCSLEETTQATPVHWKALGVKYRANPKTGHKKRVQDIPIPIYYPLSPRTAYGEVKDGYQASDMQTMTNSPPGWKESGSPSCSPESCTVSSSTTSSPSPSRLASLTSLTITS</sequence>
<proteinExistence type="predicted"/>
<protein>
    <submittedName>
        <fullName evidence="2">Uncharacterized protein</fullName>
    </submittedName>
</protein>
<dbReference type="Proteomes" id="UP000193380">
    <property type="component" value="Unassembled WGS sequence"/>
</dbReference>
<feature type="compositionally biased region" description="Polar residues" evidence="1">
    <location>
        <begin position="89"/>
        <end position="98"/>
    </location>
</feature>
<dbReference type="EMBL" id="FR904273">
    <property type="protein sequence ID" value="CDQ56920.1"/>
    <property type="molecule type" value="Genomic_DNA"/>
</dbReference>
<evidence type="ECO:0000313" key="2">
    <source>
        <dbReference type="EMBL" id="CDQ56920.1"/>
    </source>
</evidence>
<feature type="compositionally biased region" description="Low complexity" evidence="1">
    <location>
        <begin position="103"/>
        <end position="139"/>
    </location>
</feature>
<feature type="region of interest" description="Disordered" evidence="1">
    <location>
        <begin position="86"/>
        <end position="139"/>
    </location>
</feature>
<dbReference type="AlphaFoldDB" id="A0A060VX61"/>
<organism evidence="2 3">
    <name type="scientific">Oncorhynchus mykiss</name>
    <name type="common">Rainbow trout</name>
    <name type="synonym">Salmo gairdneri</name>
    <dbReference type="NCBI Taxonomy" id="8022"/>
    <lineage>
        <taxon>Eukaryota</taxon>
        <taxon>Metazoa</taxon>
        <taxon>Chordata</taxon>
        <taxon>Craniata</taxon>
        <taxon>Vertebrata</taxon>
        <taxon>Euteleostomi</taxon>
        <taxon>Actinopterygii</taxon>
        <taxon>Neopterygii</taxon>
        <taxon>Teleostei</taxon>
        <taxon>Protacanthopterygii</taxon>
        <taxon>Salmoniformes</taxon>
        <taxon>Salmonidae</taxon>
        <taxon>Salmoninae</taxon>
        <taxon>Oncorhynchus</taxon>
    </lineage>
</organism>
<name>A0A060VX61_ONCMY</name>
<evidence type="ECO:0000256" key="1">
    <source>
        <dbReference type="SAM" id="MobiDB-lite"/>
    </source>
</evidence>
<dbReference type="STRING" id="8022.A0A060VX61"/>
<accession>A0A060VX61</accession>